<feature type="region of interest" description="Disordered" evidence="1">
    <location>
        <begin position="58"/>
        <end position="77"/>
    </location>
</feature>
<keyword evidence="2" id="KW-0812">Transmembrane</keyword>
<accession>A0A5N5KUG3</accession>
<gene>
    <name evidence="3" type="ORF">DKX38_017169</name>
</gene>
<feature type="transmembrane region" description="Helical" evidence="2">
    <location>
        <begin position="32"/>
        <end position="52"/>
    </location>
</feature>
<keyword evidence="4" id="KW-1185">Reference proteome</keyword>
<evidence type="ECO:0000256" key="1">
    <source>
        <dbReference type="SAM" id="MobiDB-lite"/>
    </source>
</evidence>
<dbReference type="EMBL" id="VDCV01000011">
    <property type="protein sequence ID" value="KAB5534083.1"/>
    <property type="molecule type" value="Genomic_DNA"/>
</dbReference>
<protein>
    <submittedName>
        <fullName evidence="3">Uncharacterized protein</fullName>
    </submittedName>
</protein>
<evidence type="ECO:0000256" key="2">
    <source>
        <dbReference type="SAM" id="Phobius"/>
    </source>
</evidence>
<evidence type="ECO:0000313" key="4">
    <source>
        <dbReference type="Proteomes" id="UP000326939"/>
    </source>
</evidence>
<dbReference type="AlphaFoldDB" id="A0A5N5KUG3"/>
<dbReference type="Proteomes" id="UP000326939">
    <property type="component" value="Chromosome 11"/>
</dbReference>
<reference evidence="4" key="1">
    <citation type="journal article" date="2019" name="Gigascience">
        <title>De novo genome assembly of the endangered Acer yangbiense, a plant species with extremely small populations endemic to Yunnan Province, China.</title>
        <authorList>
            <person name="Yang J."/>
            <person name="Wariss H.M."/>
            <person name="Tao L."/>
            <person name="Zhang R."/>
            <person name="Yun Q."/>
            <person name="Hollingsworth P."/>
            <person name="Dao Z."/>
            <person name="Luo G."/>
            <person name="Guo H."/>
            <person name="Ma Y."/>
            <person name="Sun W."/>
        </authorList>
    </citation>
    <scope>NUCLEOTIDE SEQUENCE [LARGE SCALE GENOMIC DNA]</scope>
    <source>
        <strain evidence="4">cv. br00</strain>
    </source>
</reference>
<keyword evidence="2" id="KW-1133">Transmembrane helix</keyword>
<name>A0A5N5KUG3_9ROSI</name>
<proteinExistence type="predicted"/>
<organism evidence="3 4">
    <name type="scientific">Salix brachista</name>
    <dbReference type="NCBI Taxonomy" id="2182728"/>
    <lineage>
        <taxon>Eukaryota</taxon>
        <taxon>Viridiplantae</taxon>
        <taxon>Streptophyta</taxon>
        <taxon>Embryophyta</taxon>
        <taxon>Tracheophyta</taxon>
        <taxon>Spermatophyta</taxon>
        <taxon>Magnoliopsida</taxon>
        <taxon>eudicotyledons</taxon>
        <taxon>Gunneridae</taxon>
        <taxon>Pentapetalae</taxon>
        <taxon>rosids</taxon>
        <taxon>fabids</taxon>
        <taxon>Malpighiales</taxon>
        <taxon>Salicaceae</taxon>
        <taxon>Saliceae</taxon>
        <taxon>Salix</taxon>
    </lineage>
</organism>
<sequence>MEPNFSDFQKLKNDKLNVGCENDSFIRDFKGIFIVSAAISAICFLLSLIRLLRNSRPHQEPDEDLLSPGGKSGFRTPEKFDYGEKTRVLRRASTFAQALDKDEMGSPKWEYASNSDNFESLDLNAINSTT</sequence>
<evidence type="ECO:0000313" key="3">
    <source>
        <dbReference type="EMBL" id="KAB5534083.1"/>
    </source>
</evidence>
<comment type="caution">
    <text evidence="3">The sequence shown here is derived from an EMBL/GenBank/DDBJ whole genome shotgun (WGS) entry which is preliminary data.</text>
</comment>
<keyword evidence="2" id="KW-0472">Membrane</keyword>